<dbReference type="Proteomes" id="UP000730482">
    <property type="component" value="Unassembled WGS sequence"/>
</dbReference>
<dbReference type="InterPro" id="IPR006683">
    <property type="entry name" value="Thioestr_dom"/>
</dbReference>
<dbReference type="Gene3D" id="3.10.129.10">
    <property type="entry name" value="Hotdog Thioesterase"/>
    <property type="match status" value="1"/>
</dbReference>
<reference evidence="2 3" key="1">
    <citation type="submission" date="2020-02" db="EMBL/GenBank/DDBJ databases">
        <title>Acidophilic actinobacteria isolated from forest soil.</title>
        <authorList>
            <person name="Golinska P."/>
        </authorList>
    </citation>
    <scope>NUCLEOTIDE SEQUENCE [LARGE SCALE GENOMIC DNA]</scope>
    <source>
        <strain evidence="2 3">NL8</strain>
    </source>
</reference>
<evidence type="ECO:0000313" key="2">
    <source>
        <dbReference type="EMBL" id="MBS2548027.1"/>
    </source>
</evidence>
<keyword evidence="3" id="KW-1185">Reference proteome</keyword>
<protein>
    <submittedName>
        <fullName evidence="2">PaaI family thioesterase</fullName>
    </submittedName>
</protein>
<proteinExistence type="predicted"/>
<dbReference type="SUPFAM" id="SSF54637">
    <property type="entry name" value="Thioesterase/thiol ester dehydrase-isomerase"/>
    <property type="match status" value="1"/>
</dbReference>
<dbReference type="CDD" id="cd03443">
    <property type="entry name" value="PaaI_thioesterase"/>
    <property type="match status" value="1"/>
</dbReference>
<dbReference type="Pfam" id="PF03061">
    <property type="entry name" value="4HBT"/>
    <property type="match status" value="1"/>
</dbReference>
<name>A0ABS5KPQ8_9ACTN</name>
<organism evidence="2 3">
    <name type="scientific">Catenulispora pinistramenti</name>
    <dbReference type="NCBI Taxonomy" id="2705254"/>
    <lineage>
        <taxon>Bacteria</taxon>
        <taxon>Bacillati</taxon>
        <taxon>Actinomycetota</taxon>
        <taxon>Actinomycetes</taxon>
        <taxon>Catenulisporales</taxon>
        <taxon>Catenulisporaceae</taxon>
        <taxon>Catenulispora</taxon>
    </lineage>
</organism>
<sequence>MTAEPSGGQIAQTEPIEPTATIELPWRVLPDYRCFGCSPANGKGLRLTFQPDGDGIACALRFDRDYESHPGVVHGGVLSTVCDEIMGNLLVLRVGIPVFTTTLRVRFITSASIGVDYRCVATTTADSGTPGPYQARAEVFDEAGGLVVSAVGQYHPIAVEENRDRIDMTDEQAILIERELAKLRADH</sequence>
<dbReference type="RefSeq" id="WP_212009606.1">
    <property type="nucleotide sequence ID" value="NZ_JAAFYZ010000039.1"/>
</dbReference>
<dbReference type="InterPro" id="IPR029069">
    <property type="entry name" value="HotDog_dom_sf"/>
</dbReference>
<dbReference type="EMBL" id="JAAFYZ010000039">
    <property type="protein sequence ID" value="MBS2548027.1"/>
    <property type="molecule type" value="Genomic_DNA"/>
</dbReference>
<evidence type="ECO:0000313" key="3">
    <source>
        <dbReference type="Proteomes" id="UP000730482"/>
    </source>
</evidence>
<evidence type="ECO:0000259" key="1">
    <source>
        <dbReference type="Pfam" id="PF03061"/>
    </source>
</evidence>
<gene>
    <name evidence="2" type="ORF">KGQ19_14250</name>
</gene>
<comment type="caution">
    <text evidence="2">The sequence shown here is derived from an EMBL/GenBank/DDBJ whole genome shotgun (WGS) entry which is preliminary data.</text>
</comment>
<accession>A0ABS5KPQ8</accession>
<feature type="domain" description="Thioesterase" evidence="1">
    <location>
        <begin position="71"/>
        <end position="124"/>
    </location>
</feature>